<feature type="transmembrane region" description="Helical" evidence="6">
    <location>
        <begin position="67"/>
        <end position="89"/>
    </location>
</feature>
<feature type="transmembrane region" description="Helical" evidence="6">
    <location>
        <begin position="222"/>
        <end position="240"/>
    </location>
</feature>
<dbReference type="EMBL" id="REGN01002393">
    <property type="protein sequence ID" value="RNA28455.1"/>
    <property type="molecule type" value="Genomic_DNA"/>
</dbReference>
<evidence type="ECO:0000313" key="8">
    <source>
        <dbReference type="Proteomes" id="UP000276133"/>
    </source>
</evidence>
<name>A0A3M7RYN7_BRAPC</name>
<keyword evidence="4 6" id="KW-1133">Transmembrane helix</keyword>
<evidence type="ECO:0000256" key="4">
    <source>
        <dbReference type="ARBA" id="ARBA00022989"/>
    </source>
</evidence>
<proteinExistence type="inferred from homology"/>
<evidence type="ECO:0000256" key="1">
    <source>
        <dbReference type="ARBA" id="ARBA00004141"/>
    </source>
</evidence>
<accession>A0A3M7RYN7</accession>
<evidence type="ECO:0000256" key="2">
    <source>
        <dbReference type="ARBA" id="ARBA00006948"/>
    </source>
</evidence>
<sequence length="347" mass="39803">MGSLGGHLLPGTFFIVFAFWWGFVTAIRFVQSRRNAKKSYKSSVTMPCLFLPCVTLRKAPIESYLKAVLAFIALVIEIYTGYSISYITLDELNKLNMPSMESHGDHGHKRAADMMDHQKLYKHYNIAYGNVQHVTMYSAFIIGAIVEIMVHHGVDLPKKIEYAMGIMAFSVEAFLFAFHLHGRDPLDVHVHVLLVYAIFGCVIFACLEAYNPRQILYTYGRILFTILQGTWFYQVGFMLYPPTDNPALHWDLSKHANIMIATVCYCWHVILIIVALFFQFWFVKRVMNGSRYSILNCVDDECFGDRREMKFLALDTSDSDDSTFEHTVTKQKKKDSTGNFVITDDNV</sequence>
<gene>
    <name evidence="7" type="ORF">BpHYR1_046285</name>
</gene>
<dbReference type="PANTHER" id="PTHR16007">
    <property type="entry name" value="EPIDIDYMAL MEMBRANE PROTEIN E9-RELATED"/>
    <property type="match status" value="1"/>
</dbReference>
<comment type="similarity">
    <text evidence="2">Belongs to the TMEM45 family.</text>
</comment>
<feature type="transmembrane region" description="Helical" evidence="6">
    <location>
        <begin position="162"/>
        <end position="182"/>
    </location>
</feature>
<feature type="transmembrane region" description="Helical" evidence="6">
    <location>
        <begin position="260"/>
        <end position="283"/>
    </location>
</feature>
<dbReference type="PANTHER" id="PTHR16007:SF15">
    <property type="entry name" value="TRANSMEMBRANE PROTEIN 45B"/>
    <property type="match status" value="1"/>
</dbReference>
<dbReference type="Pfam" id="PF04819">
    <property type="entry name" value="DUF716"/>
    <property type="match status" value="1"/>
</dbReference>
<evidence type="ECO:0000256" key="5">
    <source>
        <dbReference type="ARBA" id="ARBA00023136"/>
    </source>
</evidence>
<dbReference type="InterPro" id="IPR006904">
    <property type="entry name" value="DUF716"/>
</dbReference>
<keyword evidence="5 6" id="KW-0472">Membrane</keyword>
<dbReference type="GO" id="GO:0016020">
    <property type="term" value="C:membrane"/>
    <property type="evidence" value="ECO:0007669"/>
    <property type="project" value="UniProtKB-SubCell"/>
</dbReference>
<organism evidence="7 8">
    <name type="scientific">Brachionus plicatilis</name>
    <name type="common">Marine rotifer</name>
    <name type="synonym">Brachionus muelleri</name>
    <dbReference type="NCBI Taxonomy" id="10195"/>
    <lineage>
        <taxon>Eukaryota</taxon>
        <taxon>Metazoa</taxon>
        <taxon>Spiralia</taxon>
        <taxon>Gnathifera</taxon>
        <taxon>Rotifera</taxon>
        <taxon>Eurotatoria</taxon>
        <taxon>Monogononta</taxon>
        <taxon>Pseudotrocha</taxon>
        <taxon>Ploima</taxon>
        <taxon>Brachionidae</taxon>
        <taxon>Brachionus</taxon>
    </lineage>
</organism>
<evidence type="ECO:0000256" key="3">
    <source>
        <dbReference type="ARBA" id="ARBA00022692"/>
    </source>
</evidence>
<keyword evidence="3 6" id="KW-0812">Transmembrane</keyword>
<dbReference type="OrthoDB" id="551896at2759"/>
<dbReference type="AlphaFoldDB" id="A0A3M7RYN7"/>
<comment type="caution">
    <text evidence="7">The sequence shown here is derived from an EMBL/GenBank/DDBJ whole genome shotgun (WGS) entry which is preliminary data.</text>
</comment>
<keyword evidence="8" id="KW-1185">Reference proteome</keyword>
<reference evidence="7 8" key="1">
    <citation type="journal article" date="2018" name="Sci. Rep.">
        <title>Genomic signatures of local adaptation to the degree of environmental predictability in rotifers.</title>
        <authorList>
            <person name="Franch-Gras L."/>
            <person name="Hahn C."/>
            <person name="Garcia-Roger E.M."/>
            <person name="Carmona M.J."/>
            <person name="Serra M."/>
            <person name="Gomez A."/>
        </authorList>
    </citation>
    <scope>NUCLEOTIDE SEQUENCE [LARGE SCALE GENOMIC DNA]</scope>
    <source>
        <strain evidence="7">HYR1</strain>
    </source>
</reference>
<feature type="transmembrane region" description="Helical" evidence="6">
    <location>
        <begin position="131"/>
        <end position="150"/>
    </location>
</feature>
<comment type="subcellular location">
    <subcellularLocation>
        <location evidence="1">Membrane</location>
        <topology evidence="1">Multi-pass membrane protein</topology>
    </subcellularLocation>
</comment>
<dbReference type="InterPro" id="IPR042127">
    <property type="entry name" value="TMEM45"/>
</dbReference>
<protein>
    <submittedName>
        <fullName evidence="7">Transmembrane 45A</fullName>
    </submittedName>
</protein>
<evidence type="ECO:0000256" key="6">
    <source>
        <dbReference type="SAM" id="Phobius"/>
    </source>
</evidence>
<feature type="transmembrane region" description="Helical" evidence="6">
    <location>
        <begin position="188"/>
        <end position="210"/>
    </location>
</feature>
<dbReference type="Proteomes" id="UP000276133">
    <property type="component" value="Unassembled WGS sequence"/>
</dbReference>
<feature type="transmembrane region" description="Helical" evidence="6">
    <location>
        <begin position="12"/>
        <end position="30"/>
    </location>
</feature>
<evidence type="ECO:0000313" key="7">
    <source>
        <dbReference type="EMBL" id="RNA28455.1"/>
    </source>
</evidence>